<sequence>AMSTPLLQATGLSRSDQGRTRLADFDLSLERGEIVGLLGVNGAGKSTALSLLSGSLAPSRGEVRISGKNLHTSPVMRQHIGLLPERAPLYPQLTVEENLDFAGRLRGLRGKHLSQARENVVKQLDLGHFQRRLCNRLSRGMAQRTAVAQALIHDPDILILDEPTAGLDPAQAQELRDLLGHIAPTRATLLASHILEDMEQLCCRVMVLNQGRRVAQQQLDHARSIRVRLRQPPEQGTDFLTRLPGVQQAQAQGDGWYQITANAPVEDLASQLAPWGLLALIPARYSLQSLLAESLS</sequence>
<dbReference type="InterPro" id="IPR027417">
    <property type="entry name" value="P-loop_NTPase"/>
</dbReference>
<evidence type="ECO:0000313" key="6">
    <source>
        <dbReference type="EMBL" id="HEC07750.1"/>
    </source>
</evidence>
<dbReference type="PROSITE" id="PS50893">
    <property type="entry name" value="ABC_TRANSPORTER_2"/>
    <property type="match status" value="1"/>
</dbReference>
<gene>
    <name evidence="6" type="ORF">ENJ12_12920</name>
</gene>
<dbReference type="PANTHER" id="PTHR43335:SF4">
    <property type="entry name" value="ABC TRANSPORTER, ATP-BINDING PROTEIN"/>
    <property type="match status" value="1"/>
</dbReference>
<name>A0A831RZG7_9GAMM</name>
<evidence type="ECO:0000259" key="5">
    <source>
        <dbReference type="PROSITE" id="PS50893"/>
    </source>
</evidence>
<dbReference type="GO" id="GO:0005524">
    <property type="term" value="F:ATP binding"/>
    <property type="evidence" value="ECO:0007669"/>
    <property type="project" value="UniProtKB-KW"/>
</dbReference>
<dbReference type="Proteomes" id="UP000886339">
    <property type="component" value="Unassembled WGS sequence"/>
</dbReference>
<dbReference type="Pfam" id="PF00005">
    <property type="entry name" value="ABC_tran"/>
    <property type="match status" value="1"/>
</dbReference>
<reference evidence="6" key="1">
    <citation type="journal article" date="2020" name="mSystems">
        <title>Genome- and Community-Level Interaction Insights into Carbon Utilization and Element Cycling Functions of Hydrothermarchaeota in Hydrothermal Sediment.</title>
        <authorList>
            <person name="Zhou Z."/>
            <person name="Liu Y."/>
            <person name="Xu W."/>
            <person name="Pan J."/>
            <person name="Luo Z.H."/>
            <person name="Li M."/>
        </authorList>
    </citation>
    <scope>NUCLEOTIDE SEQUENCE [LARGE SCALE GENOMIC DNA]</scope>
    <source>
        <strain evidence="6">HyVt-458</strain>
    </source>
</reference>
<keyword evidence="3" id="KW-0547">Nucleotide-binding</keyword>
<dbReference type="InterPro" id="IPR003439">
    <property type="entry name" value="ABC_transporter-like_ATP-bd"/>
</dbReference>
<evidence type="ECO:0000256" key="2">
    <source>
        <dbReference type="ARBA" id="ARBA00022448"/>
    </source>
</evidence>
<dbReference type="SUPFAM" id="SSF52540">
    <property type="entry name" value="P-loop containing nucleoside triphosphate hydrolases"/>
    <property type="match status" value="1"/>
</dbReference>
<keyword evidence="2" id="KW-0813">Transport</keyword>
<dbReference type="AlphaFoldDB" id="A0A831RZG7"/>
<dbReference type="InterPro" id="IPR003593">
    <property type="entry name" value="AAA+_ATPase"/>
</dbReference>
<keyword evidence="4 6" id="KW-0067">ATP-binding</keyword>
<dbReference type="SMART" id="SM00382">
    <property type="entry name" value="AAA"/>
    <property type="match status" value="1"/>
</dbReference>
<evidence type="ECO:0000256" key="3">
    <source>
        <dbReference type="ARBA" id="ARBA00022741"/>
    </source>
</evidence>
<evidence type="ECO:0000256" key="1">
    <source>
        <dbReference type="ARBA" id="ARBA00005417"/>
    </source>
</evidence>
<organism evidence="6">
    <name type="scientific">Thiolapillus brandeum</name>
    <dbReference type="NCBI Taxonomy" id="1076588"/>
    <lineage>
        <taxon>Bacteria</taxon>
        <taxon>Pseudomonadati</taxon>
        <taxon>Pseudomonadota</taxon>
        <taxon>Gammaproteobacteria</taxon>
        <taxon>Chromatiales</taxon>
        <taxon>Sedimenticolaceae</taxon>
        <taxon>Thiolapillus</taxon>
    </lineage>
</organism>
<dbReference type="CDD" id="cd03230">
    <property type="entry name" value="ABC_DR_subfamily_A"/>
    <property type="match status" value="1"/>
</dbReference>
<feature type="domain" description="ABC transporter" evidence="5">
    <location>
        <begin position="7"/>
        <end position="235"/>
    </location>
</feature>
<proteinExistence type="inferred from homology"/>
<dbReference type="Gene3D" id="3.40.50.300">
    <property type="entry name" value="P-loop containing nucleotide triphosphate hydrolases"/>
    <property type="match status" value="1"/>
</dbReference>
<dbReference type="GO" id="GO:0016887">
    <property type="term" value="F:ATP hydrolysis activity"/>
    <property type="evidence" value="ECO:0007669"/>
    <property type="project" value="InterPro"/>
</dbReference>
<dbReference type="EMBL" id="DRLF01000449">
    <property type="protein sequence ID" value="HEC07750.1"/>
    <property type="molecule type" value="Genomic_DNA"/>
</dbReference>
<comment type="similarity">
    <text evidence="1">Belongs to the ABC transporter superfamily.</text>
</comment>
<dbReference type="PANTHER" id="PTHR43335">
    <property type="entry name" value="ABC TRANSPORTER, ATP-BINDING PROTEIN"/>
    <property type="match status" value="1"/>
</dbReference>
<comment type="caution">
    <text evidence="6">The sequence shown here is derived from an EMBL/GenBank/DDBJ whole genome shotgun (WGS) entry which is preliminary data.</text>
</comment>
<evidence type="ECO:0000256" key="4">
    <source>
        <dbReference type="ARBA" id="ARBA00022840"/>
    </source>
</evidence>
<protein>
    <submittedName>
        <fullName evidence="6">ABC transporter ATP-binding protein</fullName>
    </submittedName>
</protein>
<feature type="non-terminal residue" evidence="6">
    <location>
        <position position="1"/>
    </location>
</feature>
<accession>A0A831RZG7</accession>